<dbReference type="InterPro" id="IPR001810">
    <property type="entry name" value="F-box_dom"/>
</dbReference>
<dbReference type="SUPFAM" id="SSF81383">
    <property type="entry name" value="F-box domain"/>
    <property type="match status" value="1"/>
</dbReference>
<organism evidence="2 3">
    <name type="scientific">Artemisia annua</name>
    <name type="common">Sweet wormwood</name>
    <dbReference type="NCBI Taxonomy" id="35608"/>
    <lineage>
        <taxon>Eukaryota</taxon>
        <taxon>Viridiplantae</taxon>
        <taxon>Streptophyta</taxon>
        <taxon>Embryophyta</taxon>
        <taxon>Tracheophyta</taxon>
        <taxon>Spermatophyta</taxon>
        <taxon>Magnoliopsida</taxon>
        <taxon>eudicotyledons</taxon>
        <taxon>Gunneridae</taxon>
        <taxon>Pentapetalae</taxon>
        <taxon>asterids</taxon>
        <taxon>campanulids</taxon>
        <taxon>Asterales</taxon>
        <taxon>Asteraceae</taxon>
        <taxon>Asteroideae</taxon>
        <taxon>Anthemideae</taxon>
        <taxon>Artemisiinae</taxon>
        <taxon>Artemisia</taxon>
    </lineage>
</organism>
<dbReference type="InterPro" id="IPR053197">
    <property type="entry name" value="F-box_SCFL_complex_component"/>
</dbReference>
<evidence type="ECO:0000313" key="2">
    <source>
        <dbReference type="EMBL" id="PWA44650.1"/>
    </source>
</evidence>
<dbReference type="InterPro" id="IPR053781">
    <property type="entry name" value="F-box_AtFBL13-like"/>
</dbReference>
<evidence type="ECO:0000259" key="1">
    <source>
        <dbReference type="PROSITE" id="PS50181"/>
    </source>
</evidence>
<accession>A0A2U1L6L8</accession>
<sequence length="475" mass="54605">MKRSKRGKPSNNENGVDFISNMPDPILQLILQGLPTTEEVVRTSILSKRWRYLWTSIPYFPSIDLDVSRAPKNPKKLALQKKKFKEFISWVLENETLDLDSFRLSTYNYFMQSTIWRWVDAAVMRKVKRLELTFFTRGLYEDITLPHCHSLESLRLFLCTRSSLEFPDGMCFPALRFLELNHVVIAKLDLVERFSTICPLLEELCLIDCFITKHKWGDTLSISCPKLKTLRIHKQRAFGGWGISDFGLKVSCPELVIFECVGHVVQNHFILENVDSLKKAVILPHCILRNKVSSQLGDTICELLAGIAHVESLSLNHFIIQCMDAARDPIRDFPTSLPNLKKLEITTTLDAFTLNVIIRIIKCSPILESLHLIIQERWPSEPVPEPEPKNNPELNPVKTGSGKIRSRFQDYPAIPHRFHHPAARTGSEPDNYTPVRDPVLGNRFRTGSNGHILFFCTFVHSGHYSRFFGGWRRLL</sequence>
<dbReference type="Pfam" id="PF00646">
    <property type="entry name" value="F-box"/>
    <property type="match status" value="1"/>
</dbReference>
<evidence type="ECO:0000313" key="3">
    <source>
        <dbReference type="Proteomes" id="UP000245207"/>
    </source>
</evidence>
<dbReference type="EMBL" id="PKPP01011166">
    <property type="protein sequence ID" value="PWA44650.1"/>
    <property type="molecule type" value="Genomic_DNA"/>
</dbReference>
<dbReference type="Pfam" id="PF24758">
    <property type="entry name" value="LRR_At5g56370"/>
    <property type="match status" value="1"/>
</dbReference>
<dbReference type="AlphaFoldDB" id="A0A2U1L6L8"/>
<feature type="domain" description="F-box" evidence="1">
    <location>
        <begin position="16"/>
        <end position="63"/>
    </location>
</feature>
<keyword evidence="3" id="KW-1185">Reference proteome</keyword>
<reference evidence="2 3" key="1">
    <citation type="journal article" date="2018" name="Mol. Plant">
        <title>The genome of Artemisia annua provides insight into the evolution of Asteraceae family and artemisinin biosynthesis.</title>
        <authorList>
            <person name="Shen Q."/>
            <person name="Zhang L."/>
            <person name="Liao Z."/>
            <person name="Wang S."/>
            <person name="Yan T."/>
            <person name="Shi P."/>
            <person name="Liu M."/>
            <person name="Fu X."/>
            <person name="Pan Q."/>
            <person name="Wang Y."/>
            <person name="Lv Z."/>
            <person name="Lu X."/>
            <person name="Zhang F."/>
            <person name="Jiang W."/>
            <person name="Ma Y."/>
            <person name="Chen M."/>
            <person name="Hao X."/>
            <person name="Li L."/>
            <person name="Tang Y."/>
            <person name="Lv G."/>
            <person name="Zhou Y."/>
            <person name="Sun X."/>
            <person name="Brodelius P.E."/>
            <person name="Rose J.K.C."/>
            <person name="Tang K."/>
        </authorList>
    </citation>
    <scope>NUCLEOTIDE SEQUENCE [LARGE SCALE GENOMIC DNA]</scope>
    <source>
        <strain evidence="3">cv. Huhao1</strain>
        <tissue evidence="2">Leaf</tissue>
    </source>
</reference>
<dbReference type="PANTHER" id="PTHR34223:SF51">
    <property type="entry name" value="OS06G0556300 PROTEIN"/>
    <property type="match status" value="1"/>
</dbReference>
<dbReference type="InterPro" id="IPR036047">
    <property type="entry name" value="F-box-like_dom_sf"/>
</dbReference>
<dbReference type="InterPro" id="IPR055411">
    <property type="entry name" value="LRR_FXL15/At3g58940/PEG3-like"/>
</dbReference>
<gene>
    <name evidence="2" type="ORF">CTI12_AA523790</name>
</gene>
<proteinExistence type="predicted"/>
<name>A0A2U1L6L8_ARTAN</name>
<dbReference type="PANTHER" id="PTHR34223">
    <property type="entry name" value="OS11G0201299 PROTEIN"/>
    <property type="match status" value="1"/>
</dbReference>
<dbReference type="Proteomes" id="UP000245207">
    <property type="component" value="Unassembled WGS sequence"/>
</dbReference>
<dbReference type="SUPFAM" id="SSF52047">
    <property type="entry name" value="RNI-like"/>
    <property type="match status" value="1"/>
</dbReference>
<dbReference type="PROSITE" id="PS50181">
    <property type="entry name" value="FBOX"/>
    <property type="match status" value="1"/>
</dbReference>
<dbReference type="Gene3D" id="3.80.10.10">
    <property type="entry name" value="Ribonuclease Inhibitor"/>
    <property type="match status" value="1"/>
</dbReference>
<protein>
    <submittedName>
        <fullName evidence="2">F-box domain, FBD domain, Leucine-rich repeat domain, L domain-like protein</fullName>
    </submittedName>
</protein>
<dbReference type="OrthoDB" id="594804at2759"/>
<dbReference type="CDD" id="cd22160">
    <property type="entry name" value="F-box_AtFBL13-like"/>
    <property type="match status" value="1"/>
</dbReference>
<dbReference type="InterPro" id="IPR032675">
    <property type="entry name" value="LRR_dom_sf"/>
</dbReference>
<dbReference type="STRING" id="35608.A0A2U1L6L8"/>
<comment type="caution">
    <text evidence="2">The sequence shown here is derived from an EMBL/GenBank/DDBJ whole genome shotgun (WGS) entry which is preliminary data.</text>
</comment>